<dbReference type="SUPFAM" id="SSF50998">
    <property type="entry name" value="Quinoprotein alcohol dehydrogenase-like"/>
    <property type="match status" value="1"/>
</dbReference>
<keyword evidence="5" id="KW-0732">Signal</keyword>
<keyword evidence="4" id="KW-0479">Metal-binding</keyword>
<evidence type="ECO:0000256" key="4">
    <source>
        <dbReference type="ARBA" id="ARBA00022723"/>
    </source>
</evidence>
<dbReference type="GO" id="GO:0009055">
    <property type="term" value="F:electron transfer activity"/>
    <property type="evidence" value="ECO:0007669"/>
    <property type="project" value="InterPro"/>
</dbReference>
<dbReference type="GO" id="GO:0008876">
    <property type="term" value="F:quinoprotein glucose dehydrogenase activity"/>
    <property type="evidence" value="ECO:0007669"/>
    <property type="project" value="UniProtKB-EC"/>
</dbReference>
<protein>
    <submittedName>
        <fullName evidence="9">Glucose dehydrogenase, PQQ-dependent</fullName>
        <ecNumber evidence="9">1.1.5.2</ecNumber>
    </submittedName>
</protein>
<dbReference type="GO" id="GO:0048038">
    <property type="term" value="F:quinone binding"/>
    <property type="evidence" value="ECO:0007669"/>
    <property type="project" value="InterPro"/>
</dbReference>
<comment type="cofactor">
    <cofactor evidence="1">
        <name>pyrroloquinoline quinone</name>
        <dbReference type="ChEBI" id="CHEBI:58442"/>
    </cofactor>
</comment>
<dbReference type="EC" id="1.1.5.2" evidence="9"/>
<dbReference type="PROSITE" id="PS51007">
    <property type="entry name" value="CYTC"/>
    <property type="match status" value="1"/>
</dbReference>
<dbReference type="InterPro" id="IPR009056">
    <property type="entry name" value="Cyt_c-like_dom"/>
</dbReference>
<dbReference type="SMART" id="SM00564">
    <property type="entry name" value="PQQ"/>
    <property type="match status" value="5"/>
</dbReference>
<dbReference type="AlphaFoldDB" id="A0A170QC99"/>
<dbReference type="Pfam" id="PF13442">
    <property type="entry name" value="Cytochrome_CBB3"/>
    <property type="match status" value="1"/>
</dbReference>
<dbReference type="PANTHER" id="PTHR32303:SF4">
    <property type="entry name" value="QUINOPROTEIN GLUCOSE DEHYDROGENASE"/>
    <property type="match status" value="1"/>
</dbReference>
<evidence type="ECO:0000256" key="7">
    <source>
        <dbReference type="ARBA" id="ARBA00023004"/>
    </source>
</evidence>
<evidence type="ECO:0000256" key="2">
    <source>
        <dbReference type="ARBA" id="ARBA00008156"/>
    </source>
</evidence>
<dbReference type="PANTHER" id="PTHR32303">
    <property type="entry name" value="QUINOPROTEIN ALCOHOL DEHYDROGENASE (CYTOCHROME C)"/>
    <property type="match status" value="1"/>
</dbReference>
<keyword evidence="3" id="KW-0349">Heme</keyword>
<gene>
    <name evidence="9" type="ORF">MGWOODY_Mmi1919</name>
</gene>
<feature type="domain" description="Cytochrome c" evidence="8">
    <location>
        <begin position="475"/>
        <end position="552"/>
    </location>
</feature>
<evidence type="ECO:0000313" key="9">
    <source>
        <dbReference type="EMBL" id="CUV08847.1"/>
    </source>
</evidence>
<dbReference type="GO" id="GO:0016020">
    <property type="term" value="C:membrane"/>
    <property type="evidence" value="ECO:0007669"/>
    <property type="project" value="InterPro"/>
</dbReference>
<comment type="similarity">
    <text evidence="2">Belongs to the bacterial PQQ dehydrogenase family.</text>
</comment>
<dbReference type="InterPro" id="IPR036909">
    <property type="entry name" value="Cyt_c-like_dom_sf"/>
</dbReference>
<keyword evidence="7" id="KW-0408">Iron</keyword>
<dbReference type="InterPro" id="IPR017511">
    <property type="entry name" value="PQQ_mDH"/>
</dbReference>
<reference evidence="9" key="1">
    <citation type="submission" date="2015-10" db="EMBL/GenBank/DDBJ databases">
        <authorList>
            <person name="Gilbert D.G."/>
        </authorList>
    </citation>
    <scope>NUCLEOTIDE SEQUENCE</scope>
</reference>
<proteinExistence type="inferred from homology"/>
<dbReference type="InterPro" id="IPR002372">
    <property type="entry name" value="PQQ_rpt_dom"/>
</dbReference>
<organism evidence="9">
    <name type="scientific">hydrothermal vent metagenome</name>
    <dbReference type="NCBI Taxonomy" id="652676"/>
    <lineage>
        <taxon>unclassified sequences</taxon>
        <taxon>metagenomes</taxon>
        <taxon>ecological metagenomes</taxon>
    </lineage>
</organism>
<dbReference type="Pfam" id="PF01011">
    <property type="entry name" value="PQQ"/>
    <property type="match status" value="2"/>
</dbReference>
<name>A0A170QC99_9ZZZZ</name>
<sequence>MIISWFSLVIWSCIGIFGCSSKQDSYTTWETYQGDPGSNQYSSLGQINKGNVDQLEIVWVYQTGDSLGQQSQIQCNPIIVDDILYATSPTIKLIALQASTGELLWEFDPALDFSPHVNRGVTYWESGNDKRILFTAGSLLFSIDAITGKPVVSFGTAGVTSLKAGLGPRAADLFVISTSPGVIYKDLYIIGTRVSENADAAPGYIRAFNARTGAVEWVFHTIPKPGEYGYETWPEDAYGKIGGANAWAGISLDVDRGVVYAPTGSASFDFWGGNRTGSNLFANCIIAIDAETGQRLWHYQTVHHDLWDRDLPAPPNLVTVTHNGVKVDAVAQVTKSGYVFLLDRDTGKPLFPIEERPVKKSDLKGEEAWPTQPFPVKPPPFARQNFSEEEITDISPVANEYVKTVWATTRTGEQFIPPSTEGTMYFPGFDGGAEWGGASYDSNTGILYVNANEMPWIQHMVELELNMGDQSKPKTIKDAGEKVYKANCAICHGQNRQGNATGTYPPLLELEKILSKENSKIIIEKGKGFMPSFDQFSEDKKNALLTYLYDESINNSNQVKQLDKNWIETMTKELQEFAIPYSHTGYNRFFDQEGYPAVKPPWGTLNAIDLNKGEILWQAPLGEFEELTKRGIEKTGTENYGGPVATAGGLIFIAASKDEHIRAFDKDTGTELWKHKLPAGGYATPSVFAVNGQQYIVIACGGGKMGTAPGDYYVAFSLSENQFDGE</sequence>
<accession>A0A170QC99</accession>
<dbReference type="InterPro" id="IPR018391">
    <property type="entry name" value="PQQ_b-propeller_rpt"/>
</dbReference>
<dbReference type="Gene3D" id="1.10.760.10">
    <property type="entry name" value="Cytochrome c-like domain"/>
    <property type="match status" value="1"/>
</dbReference>
<evidence type="ECO:0000256" key="3">
    <source>
        <dbReference type="ARBA" id="ARBA00022617"/>
    </source>
</evidence>
<evidence type="ECO:0000256" key="6">
    <source>
        <dbReference type="ARBA" id="ARBA00023002"/>
    </source>
</evidence>
<dbReference type="GO" id="GO:0046872">
    <property type="term" value="F:metal ion binding"/>
    <property type="evidence" value="ECO:0007669"/>
    <property type="project" value="UniProtKB-KW"/>
</dbReference>
<evidence type="ECO:0000259" key="8">
    <source>
        <dbReference type="PROSITE" id="PS51007"/>
    </source>
</evidence>
<dbReference type="CDD" id="cd10280">
    <property type="entry name" value="PQQ_mGDH"/>
    <property type="match status" value="1"/>
</dbReference>
<evidence type="ECO:0000256" key="1">
    <source>
        <dbReference type="ARBA" id="ARBA00001931"/>
    </source>
</evidence>
<dbReference type="InterPro" id="IPR011047">
    <property type="entry name" value="Quinoprotein_ADH-like_sf"/>
</dbReference>
<dbReference type="Gene3D" id="2.140.10.10">
    <property type="entry name" value="Quinoprotein alcohol dehydrogenase-like superfamily"/>
    <property type="match status" value="2"/>
</dbReference>
<dbReference type="SUPFAM" id="SSF46626">
    <property type="entry name" value="Cytochrome c"/>
    <property type="match status" value="1"/>
</dbReference>
<keyword evidence="6 9" id="KW-0560">Oxidoreductase</keyword>
<evidence type="ECO:0000256" key="5">
    <source>
        <dbReference type="ARBA" id="ARBA00022729"/>
    </source>
</evidence>
<dbReference type="EMBL" id="FAXC01000133">
    <property type="protein sequence ID" value="CUV08847.1"/>
    <property type="molecule type" value="Genomic_DNA"/>
</dbReference>
<dbReference type="GO" id="GO:0020037">
    <property type="term" value="F:heme binding"/>
    <property type="evidence" value="ECO:0007669"/>
    <property type="project" value="InterPro"/>
</dbReference>